<reference evidence="3 4" key="1">
    <citation type="journal article" date="2018" name="J. Microbiol.">
        <title>Salicibibacter kimchii gen. nov., sp. nov., a moderately halophilic and alkalitolerant bacterium in the family Bacillaceae, isolated from kimchi.</title>
        <authorList>
            <person name="Jang J.Y."/>
            <person name="Oh Y.J."/>
            <person name="Lim S.K."/>
            <person name="Park H.K."/>
            <person name="Lee C."/>
            <person name="Kim J.Y."/>
            <person name="Lee M.A."/>
            <person name="Choi H.J."/>
        </authorList>
    </citation>
    <scope>NUCLEOTIDE SEQUENCE [LARGE SCALE GENOMIC DNA]</scope>
    <source>
        <strain evidence="3 4">NKC1-1</strain>
    </source>
</reference>
<feature type="region of interest" description="Disordered" evidence="1">
    <location>
        <begin position="1"/>
        <end position="57"/>
    </location>
</feature>
<evidence type="ECO:0000256" key="1">
    <source>
        <dbReference type="SAM" id="MobiDB-lite"/>
    </source>
</evidence>
<dbReference type="Proteomes" id="UP000252100">
    <property type="component" value="Chromosome"/>
</dbReference>
<evidence type="ECO:0000313" key="4">
    <source>
        <dbReference type="Proteomes" id="UP000252100"/>
    </source>
</evidence>
<evidence type="ECO:0000256" key="2">
    <source>
        <dbReference type="SAM" id="Phobius"/>
    </source>
</evidence>
<protein>
    <submittedName>
        <fullName evidence="3">Uncharacterized protein</fullName>
    </submittedName>
</protein>
<proteinExistence type="predicted"/>
<dbReference type="RefSeq" id="WP_114370308.1">
    <property type="nucleotide sequence ID" value="NZ_CP031092.1"/>
</dbReference>
<dbReference type="AlphaFoldDB" id="A0A345BV75"/>
<keyword evidence="2" id="KW-0812">Transmembrane</keyword>
<dbReference type="KEGG" id="rue:DT065_01705"/>
<keyword evidence="2" id="KW-1133">Transmembrane helix</keyword>
<sequence>MMTEEQNRNEHYASQHSGEESPSPLPSRLDTHGTRKKSKNNEDETESNEENHAVARKDYQKSPLIARVLLSLFIVLVAAILWMAFFS</sequence>
<dbReference type="OrthoDB" id="10011653at2"/>
<keyword evidence="2" id="KW-0472">Membrane</keyword>
<evidence type="ECO:0000313" key="3">
    <source>
        <dbReference type="EMBL" id="AXF54856.1"/>
    </source>
</evidence>
<name>A0A345BV75_9BACI</name>
<feature type="compositionally biased region" description="Basic and acidic residues" evidence="1">
    <location>
        <begin position="1"/>
        <end position="19"/>
    </location>
</feature>
<keyword evidence="4" id="KW-1185">Reference proteome</keyword>
<accession>A0A345BV75</accession>
<organism evidence="3 4">
    <name type="scientific">Salicibibacter kimchii</name>
    <dbReference type="NCBI Taxonomy" id="2099786"/>
    <lineage>
        <taxon>Bacteria</taxon>
        <taxon>Bacillati</taxon>
        <taxon>Bacillota</taxon>
        <taxon>Bacilli</taxon>
        <taxon>Bacillales</taxon>
        <taxon>Bacillaceae</taxon>
        <taxon>Salicibibacter</taxon>
    </lineage>
</organism>
<dbReference type="EMBL" id="CP031092">
    <property type="protein sequence ID" value="AXF54856.1"/>
    <property type="molecule type" value="Genomic_DNA"/>
</dbReference>
<feature type="transmembrane region" description="Helical" evidence="2">
    <location>
        <begin position="64"/>
        <end position="85"/>
    </location>
</feature>
<gene>
    <name evidence="3" type="ORF">DT065_01705</name>
</gene>